<proteinExistence type="predicted"/>
<dbReference type="InterPro" id="IPR017508">
    <property type="entry name" value="HipA_N1"/>
</dbReference>
<dbReference type="AlphaFoldDB" id="T1BFC1"/>
<evidence type="ECO:0000259" key="3">
    <source>
        <dbReference type="Pfam" id="PF07804"/>
    </source>
</evidence>
<evidence type="ECO:0000256" key="2">
    <source>
        <dbReference type="ARBA" id="ARBA00022777"/>
    </source>
</evidence>
<comment type="caution">
    <text evidence="5">The sequence shown here is derived from an EMBL/GenBank/DDBJ whole genome shotgun (WGS) entry which is preliminary data.</text>
</comment>
<feature type="non-terminal residue" evidence="5">
    <location>
        <position position="397"/>
    </location>
</feature>
<reference evidence="5" key="2">
    <citation type="journal article" date="2014" name="ISME J.">
        <title>Microbial stratification in low pH oxic and suboxic macroscopic growths along an acid mine drainage.</title>
        <authorList>
            <person name="Mendez-Garcia C."/>
            <person name="Mesa V."/>
            <person name="Sprenger R.R."/>
            <person name="Richter M."/>
            <person name="Diez M.S."/>
            <person name="Solano J."/>
            <person name="Bargiela R."/>
            <person name="Golyshina O.V."/>
            <person name="Manteca A."/>
            <person name="Ramos J.L."/>
            <person name="Gallego J.R."/>
            <person name="Llorente I."/>
            <person name="Martins Dos Santos V.A."/>
            <person name="Jensen O.N."/>
            <person name="Pelaez A.I."/>
            <person name="Sanchez J."/>
            <person name="Ferrer M."/>
        </authorList>
    </citation>
    <scope>NUCLEOTIDE SEQUENCE</scope>
</reference>
<dbReference type="GO" id="GO:0005829">
    <property type="term" value="C:cytosol"/>
    <property type="evidence" value="ECO:0007669"/>
    <property type="project" value="TreeGrafter"/>
</dbReference>
<reference evidence="5" key="1">
    <citation type="submission" date="2013-08" db="EMBL/GenBank/DDBJ databases">
        <authorList>
            <person name="Mendez C."/>
            <person name="Richter M."/>
            <person name="Ferrer M."/>
            <person name="Sanchez J."/>
        </authorList>
    </citation>
    <scope>NUCLEOTIDE SEQUENCE</scope>
</reference>
<dbReference type="Pfam" id="PF07804">
    <property type="entry name" value="HipA_C"/>
    <property type="match status" value="1"/>
</dbReference>
<keyword evidence="1" id="KW-0808">Transferase</keyword>
<accession>T1BFC1</accession>
<organism evidence="5">
    <name type="scientific">mine drainage metagenome</name>
    <dbReference type="NCBI Taxonomy" id="410659"/>
    <lineage>
        <taxon>unclassified sequences</taxon>
        <taxon>metagenomes</taxon>
        <taxon>ecological metagenomes</taxon>
    </lineage>
</organism>
<gene>
    <name evidence="5" type="ORF">B1A_05698</name>
</gene>
<evidence type="ECO:0000256" key="1">
    <source>
        <dbReference type="ARBA" id="ARBA00022679"/>
    </source>
</evidence>
<sequence length="397" mass="44828">MTYVLDIYDRDIIVGAVRFDPQTDTFTFDYDDCWLAGKHAYALSPAFPLRGANNQTGSFGNIRRFIENLLPEGQALDIVARAERVTKSNIYGLIRAIGRETTGALSFLPEGEMPGPDNESLREIKETELRERIAERAQVPLAIWDGKVRLSIAGYQDKLPVYLADDRMYLANSRFASTHILKPEPVTPDMAGLVVNEHYCMRLAAVLRLEVAHVEIRRLPDPVLVVERFDRQRTADGVRRIHIIDTCQALDLPVSFKYERNLGSGRDVRNIREGINFERLFSVVQHASNKATIRLALLRWALFQFLIGNSDAHGKNVSFYSRPEGLALAPFYDLVSVVQFPAVDHELAMAFGDEFDLDAVAPYDVADFAKRTRMPRSLLAREMRNMTRAARSSVGPL</sequence>
<dbReference type="EMBL" id="AUZX01004157">
    <property type="protein sequence ID" value="EQD71636.1"/>
    <property type="molecule type" value="Genomic_DNA"/>
</dbReference>
<dbReference type="InterPro" id="IPR052028">
    <property type="entry name" value="HipA_Ser/Thr_kinase"/>
</dbReference>
<dbReference type="PANTHER" id="PTHR37419">
    <property type="entry name" value="SERINE/THREONINE-PROTEIN KINASE TOXIN HIPA"/>
    <property type="match status" value="1"/>
</dbReference>
<dbReference type="Gene3D" id="1.10.1070.20">
    <property type="match status" value="1"/>
</dbReference>
<keyword evidence="2" id="KW-0418">Kinase</keyword>
<feature type="domain" description="HipA-like C-terminal" evidence="3">
    <location>
        <begin position="150"/>
        <end position="391"/>
    </location>
</feature>
<evidence type="ECO:0000313" key="5">
    <source>
        <dbReference type="EMBL" id="EQD71636.1"/>
    </source>
</evidence>
<dbReference type="InterPro" id="IPR012893">
    <property type="entry name" value="HipA-like_C"/>
</dbReference>
<evidence type="ECO:0000259" key="4">
    <source>
        <dbReference type="Pfam" id="PF13657"/>
    </source>
</evidence>
<dbReference type="PANTHER" id="PTHR37419:SF1">
    <property type="entry name" value="SERINE_THREONINE-PROTEIN KINASE TOXIN HIPA"/>
    <property type="match status" value="1"/>
</dbReference>
<name>T1BFC1_9ZZZZ</name>
<dbReference type="GO" id="GO:0004674">
    <property type="term" value="F:protein serine/threonine kinase activity"/>
    <property type="evidence" value="ECO:0007669"/>
    <property type="project" value="TreeGrafter"/>
</dbReference>
<protein>
    <submittedName>
        <fullName evidence="5">HipA domain-containing protein</fullName>
    </submittedName>
</protein>
<feature type="domain" description="HipA N-terminal subdomain 1" evidence="4">
    <location>
        <begin position="5"/>
        <end position="107"/>
    </location>
</feature>
<dbReference type="Pfam" id="PF13657">
    <property type="entry name" value="Couple_hipA"/>
    <property type="match status" value="1"/>
</dbReference>
<dbReference type="NCBIfam" id="TIGR03071">
    <property type="entry name" value="couple_hipA"/>
    <property type="match status" value="1"/>
</dbReference>